<dbReference type="PRINTS" id="PR00700">
    <property type="entry name" value="PRTYPHPHTASE"/>
</dbReference>
<dbReference type="Pfam" id="PF00102">
    <property type="entry name" value="Y_phosphatase"/>
    <property type="match status" value="1"/>
</dbReference>
<evidence type="ECO:0000256" key="2">
    <source>
        <dbReference type="ARBA" id="ARBA00013064"/>
    </source>
</evidence>
<comment type="caution">
    <text evidence="7">The sequence shown here is derived from an EMBL/GenBank/DDBJ whole genome shotgun (WGS) entry which is preliminary data.</text>
</comment>
<comment type="similarity">
    <text evidence="1">Belongs to the protein-tyrosine phosphatase family.</text>
</comment>
<evidence type="ECO:0000259" key="5">
    <source>
        <dbReference type="PROSITE" id="PS50055"/>
    </source>
</evidence>
<dbReference type="Proteomes" id="UP001432027">
    <property type="component" value="Unassembled WGS sequence"/>
</dbReference>
<accession>A0AAV5T3H7</accession>
<feature type="non-terminal residue" evidence="7">
    <location>
        <position position="1"/>
    </location>
</feature>
<dbReference type="PROSITE" id="PS50055">
    <property type="entry name" value="TYR_PHOSPHATASE_PTP"/>
    <property type="match status" value="1"/>
</dbReference>
<dbReference type="SMART" id="SM00194">
    <property type="entry name" value="PTPc"/>
    <property type="match status" value="1"/>
</dbReference>
<dbReference type="Gene3D" id="3.90.190.10">
    <property type="entry name" value="Protein tyrosine phosphatase superfamily"/>
    <property type="match status" value="1"/>
</dbReference>
<dbReference type="GO" id="GO:0008045">
    <property type="term" value="P:motor neuron axon guidance"/>
    <property type="evidence" value="ECO:0007669"/>
    <property type="project" value="TreeGrafter"/>
</dbReference>
<dbReference type="PROSITE" id="PS50056">
    <property type="entry name" value="TYR_PHOSPHATASE_2"/>
    <property type="match status" value="1"/>
</dbReference>
<gene>
    <name evidence="7" type="ORF">PENTCL1PPCAC_11795</name>
</gene>
<reference evidence="7" key="1">
    <citation type="submission" date="2023-10" db="EMBL/GenBank/DDBJ databases">
        <title>Genome assembly of Pristionchus species.</title>
        <authorList>
            <person name="Yoshida K."/>
            <person name="Sommer R.J."/>
        </authorList>
    </citation>
    <scope>NUCLEOTIDE SEQUENCE</scope>
    <source>
        <strain evidence="7">RS0144</strain>
    </source>
</reference>
<dbReference type="GO" id="GO:0004725">
    <property type="term" value="F:protein tyrosine phosphatase activity"/>
    <property type="evidence" value="ECO:0007669"/>
    <property type="project" value="UniProtKB-EC"/>
</dbReference>
<proteinExistence type="inferred from homology"/>
<dbReference type="PANTHER" id="PTHR19134">
    <property type="entry name" value="RECEPTOR-TYPE TYROSINE-PROTEIN PHOSPHATASE"/>
    <property type="match status" value="1"/>
</dbReference>
<keyword evidence="4" id="KW-0904">Protein phosphatase</keyword>
<dbReference type="InterPro" id="IPR050348">
    <property type="entry name" value="Protein-Tyr_Phosphatase"/>
</dbReference>
<evidence type="ECO:0000256" key="4">
    <source>
        <dbReference type="ARBA" id="ARBA00022912"/>
    </source>
</evidence>
<dbReference type="EC" id="3.1.3.48" evidence="2"/>
<dbReference type="AlphaFoldDB" id="A0AAV5T3H7"/>
<name>A0AAV5T3H7_9BILA</name>
<dbReference type="SMART" id="SM00404">
    <property type="entry name" value="PTPc_motif"/>
    <property type="match status" value="1"/>
</dbReference>
<organism evidence="7 8">
    <name type="scientific">Pristionchus entomophagus</name>
    <dbReference type="NCBI Taxonomy" id="358040"/>
    <lineage>
        <taxon>Eukaryota</taxon>
        <taxon>Metazoa</taxon>
        <taxon>Ecdysozoa</taxon>
        <taxon>Nematoda</taxon>
        <taxon>Chromadorea</taxon>
        <taxon>Rhabditida</taxon>
        <taxon>Rhabditina</taxon>
        <taxon>Diplogasteromorpha</taxon>
        <taxon>Diplogasteroidea</taxon>
        <taxon>Neodiplogasteridae</taxon>
        <taxon>Pristionchus</taxon>
    </lineage>
</organism>
<evidence type="ECO:0000256" key="3">
    <source>
        <dbReference type="ARBA" id="ARBA00022801"/>
    </source>
</evidence>
<dbReference type="PROSITE" id="PS00383">
    <property type="entry name" value="TYR_PHOSPHATASE_1"/>
    <property type="match status" value="1"/>
</dbReference>
<dbReference type="SUPFAM" id="SSF52799">
    <property type="entry name" value="(Phosphotyrosine protein) phosphatases II"/>
    <property type="match status" value="1"/>
</dbReference>
<dbReference type="PANTHER" id="PTHR19134:SF562">
    <property type="entry name" value="PROTEIN-TYROSINE-PHOSPHATASE"/>
    <property type="match status" value="1"/>
</dbReference>
<dbReference type="InterPro" id="IPR000387">
    <property type="entry name" value="Tyr_Pase_dom"/>
</dbReference>
<evidence type="ECO:0000313" key="7">
    <source>
        <dbReference type="EMBL" id="GMS89620.1"/>
    </source>
</evidence>
<evidence type="ECO:0000256" key="1">
    <source>
        <dbReference type="ARBA" id="ARBA00009580"/>
    </source>
</evidence>
<dbReference type="InterPro" id="IPR016130">
    <property type="entry name" value="Tyr_Pase_AS"/>
</dbReference>
<keyword evidence="3" id="KW-0378">Hydrolase</keyword>
<keyword evidence="8" id="KW-1185">Reference proteome</keyword>
<feature type="domain" description="Tyrosine-protein phosphatase" evidence="5">
    <location>
        <begin position="93"/>
        <end position="359"/>
    </location>
</feature>
<dbReference type="InterPro" id="IPR003595">
    <property type="entry name" value="Tyr_Pase_cat"/>
</dbReference>
<dbReference type="InterPro" id="IPR029021">
    <property type="entry name" value="Prot-tyrosine_phosphatase-like"/>
</dbReference>
<sequence length="392" mass="44312">LHSSGESKMSQSDADSATSNVSTGLSISSAISSISSSSIASQECKTCPPDSGLTPMRNSYASFPLASGQFLHDITGNEMTLDHFGKLLCTSSVYRLFYSYTTIISRDAPRCTTSFTKNVNLNRYLDVSCFEENRVFLETYSNPDYIHANFVDGFRKTKKYICAQSPLQSTIDRFWDLIWQEKVVTIVAMYVPNYYFPLKSGEKLTIGTYTVTHQGTTNVRGVYNATVLLVTKGNESRRIVHFDYFDWPRWCTPRHPSEVLALLADIRYNQNPLRKQGEKDKWMKSTDTTPILVHCSTGAGRSAALIALDIMCEKMDKSHSEGKCVIDVADTVTRLRTQRSMAVQKPEEFVFLNLVALEYALRKKYFTSEDVAKLHMSNYYLFPEPETDAIEN</sequence>
<dbReference type="EMBL" id="BTSX01000003">
    <property type="protein sequence ID" value="GMS89620.1"/>
    <property type="molecule type" value="Genomic_DNA"/>
</dbReference>
<dbReference type="InterPro" id="IPR000242">
    <property type="entry name" value="PTP_cat"/>
</dbReference>
<dbReference type="CDD" id="cd00047">
    <property type="entry name" value="PTPc"/>
    <property type="match status" value="1"/>
</dbReference>
<evidence type="ECO:0000259" key="6">
    <source>
        <dbReference type="PROSITE" id="PS50056"/>
    </source>
</evidence>
<protein>
    <recommendedName>
        <fullName evidence="2">protein-tyrosine-phosphatase</fullName>
        <ecNumber evidence="2">3.1.3.48</ecNumber>
    </recommendedName>
</protein>
<evidence type="ECO:0000313" key="8">
    <source>
        <dbReference type="Proteomes" id="UP001432027"/>
    </source>
</evidence>
<feature type="domain" description="Tyrosine specific protein phosphatases" evidence="6">
    <location>
        <begin position="260"/>
        <end position="350"/>
    </location>
</feature>